<evidence type="ECO:0000313" key="3">
    <source>
        <dbReference type="Proteomes" id="UP001054945"/>
    </source>
</evidence>
<evidence type="ECO:0000256" key="1">
    <source>
        <dbReference type="SAM" id="MobiDB-lite"/>
    </source>
</evidence>
<dbReference type="Proteomes" id="UP001054945">
    <property type="component" value="Unassembled WGS sequence"/>
</dbReference>
<gene>
    <name evidence="2" type="ORF">CEXT_438471</name>
</gene>
<dbReference type="EMBL" id="BPLR01004871">
    <property type="protein sequence ID" value="GIX98164.1"/>
    <property type="molecule type" value="Genomic_DNA"/>
</dbReference>
<protein>
    <submittedName>
        <fullName evidence="2">Uncharacterized protein</fullName>
    </submittedName>
</protein>
<name>A0AAV4PNB7_CAEEX</name>
<feature type="region of interest" description="Disordered" evidence="1">
    <location>
        <begin position="1"/>
        <end position="48"/>
    </location>
</feature>
<evidence type="ECO:0000313" key="2">
    <source>
        <dbReference type="EMBL" id="GIX98164.1"/>
    </source>
</evidence>
<dbReference type="AlphaFoldDB" id="A0AAV4PNB7"/>
<proteinExistence type="predicted"/>
<keyword evidence="3" id="KW-1185">Reference proteome</keyword>
<comment type="caution">
    <text evidence="2">The sequence shown here is derived from an EMBL/GenBank/DDBJ whole genome shotgun (WGS) entry which is preliminary data.</text>
</comment>
<reference evidence="2 3" key="1">
    <citation type="submission" date="2021-06" db="EMBL/GenBank/DDBJ databases">
        <title>Caerostris extrusa draft genome.</title>
        <authorList>
            <person name="Kono N."/>
            <person name="Arakawa K."/>
        </authorList>
    </citation>
    <scope>NUCLEOTIDE SEQUENCE [LARGE SCALE GENOMIC DNA]</scope>
</reference>
<accession>A0AAV4PNB7</accession>
<sequence>MQQESQLATVPELPLEDSTKRRKGKEQKQSLPRSPGVIDNRRNSTLRGTRRGGCFVLWGTPLDGKHTTLCGVLRANFEEESIRGKPFDLHLSLSSTWTSTFTPQRNTFWNPIVRK</sequence>
<organism evidence="2 3">
    <name type="scientific">Caerostris extrusa</name>
    <name type="common">Bark spider</name>
    <name type="synonym">Caerostris bankana</name>
    <dbReference type="NCBI Taxonomy" id="172846"/>
    <lineage>
        <taxon>Eukaryota</taxon>
        <taxon>Metazoa</taxon>
        <taxon>Ecdysozoa</taxon>
        <taxon>Arthropoda</taxon>
        <taxon>Chelicerata</taxon>
        <taxon>Arachnida</taxon>
        <taxon>Araneae</taxon>
        <taxon>Araneomorphae</taxon>
        <taxon>Entelegynae</taxon>
        <taxon>Araneoidea</taxon>
        <taxon>Araneidae</taxon>
        <taxon>Caerostris</taxon>
    </lineage>
</organism>